<dbReference type="PANTHER" id="PTHR30627:SF24">
    <property type="entry name" value="PENICILLIN-BINDING PROTEIN 4B"/>
    <property type="match status" value="1"/>
</dbReference>
<feature type="domain" description="Penicillin binding protein A dimerisation" evidence="3">
    <location>
        <begin position="67"/>
        <end position="149"/>
    </location>
</feature>
<dbReference type="Gene3D" id="3.40.710.10">
    <property type="entry name" value="DD-peptidase/beta-lactamase superfamily"/>
    <property type="match status" value="1"/>
</dbReference>
<dbReference type="GO" id="GO:0005886">
    <property type="term" value="C:plasma membrane"/>
    <property type="evidence" value="ECO:0007669"/>
    <property type="project" value="TreeGrafter"/>
</dbReference>
<gene>
    <name evidence="4" type="ORF">FRZ03_28900</name>
</gene>
<dbReference type="EMBL" id="VOGW01000174">
    <property type="protein sequence ID" value="TWV34191.1"/>
    <property type="molecule type" value="Genomic_DNA"/>
</dbReference>
<protein>
    <submittedName>
        <fullName evidence="4">Penicillin-binding protein 2</fullName>
    </submittedName>
</protein>
<dbReference type="PANTHER" id="PTHR30627">
    <property type="entry name" value="PEPTIDOGLYCAN D,D-TRANSPEPTIDASE"/>
    <property type="match status" value="1"/>
</dbReference>
<feature type="domain" description="Penicillin-binding protein transpeptidase" evidence="2">
    <location>
        <begin position="170"/>
        <end position="494"/>
    </location>
</feature>
<keyword evidence="5" id="KW-1185">Reference proteome</keyword>
<dbReference type="Gene3D" id="3.90.1310.10">
    <property type="entry name" value="Penicillin-binding protein 2a (Domain 2)"/>
    <property type="match status" value="1"/>
</dbReference>
<dbReference type="Pfam" id="PF00905">
    <property type="entry name" value="Transpeptidase"/>
    <property type="match status" value="1"/>
</dbReference>
<dbReference type="GO" id="GO:0008658">
    <property type="term" value="F:penicillin binding"/>
    <property type="evidence" value="ECO:0007669"/>
    <property type="project" value="InterPro"/>
</dbReference>
<dbReference type="InterPro" id="IPR054120">
    <property type="entry name" value="PBPA_dimer"/>
</dbReference>
<dbReference type="InterPro" id="IPR001460">
    <property type="entry name" value="PCN-bd_Tpept"/>
</dbReference>
<dbReference type="GO" id="GO:0071972">
    <property type="term" value="F:peptidoglycan L,D-transpeptidase activity"/>
    <property type="evidence" value="ECO:0007669"/>
    <property type="project" value="TreeGrafter"/>
</dbReference>
<reference evidence="4" key="1">
    <citation type="journal article" date="2019" name="Microbiol. Resour. Announc.">
        <title>Draft Genomic Sequences of Streptomyces misionensis and Streptomyces albidoflavus, bacteria applied for phytopathogen biocontrol.</title>
        <authorList>
            <person name="Pylro V."/>
            <person name="Dias A."/>
            <person name="Andreote F."/>
            <person name="Varani A."/>
            <person name="Andreote C."/>
            <person name="Bernardo E."/>
            <person name="Martins T."/>
        </authorList>
    </citation>
    <scope>NUCLEOTIDE SEQUENCE [LARGE SCALE GENOMIC DNA]</scope>
    <source>
        <strain evidence="4">66</strain>
    </source>
</reference>
<dbReference type="AlphaFoldDB" id="A0A5C6IZA5"/>
<dbReference type="InterPro" id="IPR050515">
    <property type="entry name" value="Beta-lactam/transpept"/>
</dbReference>
<proteinExistence type="predicted"/>
<evidence type="ECO:0000313" key="5">
    <source>
        <dbReference type="Proteomes" id="UP000320481"/>
    </source>
</evidence>
<organism evidence="4 5">
    <name type="scientific">Streptomyces misionensis</name>
    <dbReference type="NCBI Taxonomy" id="67331"/>
    <lineage>
        <taxon>Bacteria</taxon>
        <taxon>Bacillati</taxon>
        <taxon>Actinomycetota</taxon>
        <taxon>Actinomycetes</taxon>
        <taxon>Kitasatosporales</taxon>
        <taxon>Streptomycetaceae</taxon>
        <taxon>Streptomyces</taxon>
    </lineage>
</organism>
<evidence type="ECO:0000259" key="2">
    <source>
        <dbReference type="Pfam" id="PF00905"/>
    </source>
</evidence>
<dbReference type="SUPFAM" id="SSF56601">
    <property type="entry name" value="beta-lactamase/transpeptidase-like"/>
    <property type="match status" value="1"/>
</dbReference>
<dbReference type="Proteomes" id="UP000320481">
    <property type="component" value="Unassembled WGS sequence"/>
</dbReference>
<sequence>MSEYAGMGGGEGGRPMARCIRHACAFCTLLLAALLVNAARVQLVQAGTYTGNPANRRAAIARYQHPRGDILVGGEPVTGSVDTHEQLRYERTYRNGPLYAPVTGFASQSYGTTFLEHTEDGVLSGTDPLLQPLPLWNDMTRGRSPGGNVVTTLHRAAQEAAYRGLAGRKGAVAAIEPATGRVLALVTSPSYDPAQLSGNGESTASAWARLNSDPEKPMLNRAVRQTYPPGSTFKVVTAAAALDAGVVSDPDARTDSPDPYRLPGTRTRLTNEADGCADTSLRDAFEWSCNTVFAKLGVDVGVRDMKKTAEAFGFNDTAVRIPFSVAPSTFDSHVDQAQLALSSIGQYNTRATPLQMAMVAAAVADDGRLHTPYLVERTTRRGGETVSGGGTHPVRQVMRPSTARRLKDLMTGVVREGTGTRAAIRGAIVGGKTGTAQHGVGNTGVPYAWFVSWAQADDAVEPGVAVAVVVEDASADRGEISGGGDAAPIARDVMRAVLGR</sequence>
<evidence type="ECO:0000259" key="3">
    <source>
        <dbReference type="Pfam" id="PF21922"/>
    </source>
</evidence>
<dbReference type="Pfam" id="PF21922">
    <property type="entry name" value="PBP_dimer_2"/>
    <property type="match status" value="1"/>
</dbReference>
<evidence type="ECO:0000313" key="4">
    <source>
        <dbReference type="EMBL" id="TWV34191.1"/>
    </source>
</evidence>
<name>A0A5C6IZA5_9ACTN</name>
<feature type="region of interest" description="Disordered" evidence="1">
    <location>
        <begin position="248"/>
        <end position="267"/>
    </location>
</feature>
<accession>A0A5C6IZA5</accession>
<dbReference type="InterPro" id="IPR012338">
    <property type="entry name" value="Beta-lactam/transpept-like"/>
</dbReference>
<evidence type="ECO:0000256" key="1">
    <source>
        <dbReference type="SAM" id="MobiDB-lite"/>
    </source>
</evidence>
<dbReference type="GO" id="GO:0071555">
    <property type="term" value="P:cell wall organization"/>
    <property type="evidence" value="ECO:0007669"/>
    <property type="project" value="TreeGrafter"/>
</dbReference>
<comment type="caution">
    <text evidence="4">The sequence shown here is derived from an EMBL/GenBank/DDBJ whole genome shotgun (WGS) entry which is preliminary data.</text>
</comment>